<dbReference type="GO" id="GO:0003677">
    <property type="term" value="F:DNA binding"/>
    <property type="evidence" value="ECO:0007669"/>
    <property type="project" value="InterPro"/>
</dbReference>
<dbReference type="InParanoid" id="A0A1X7V726"/>
<keyword evidence="1" id="KW-1017">Isopeptide bond</keyword>
<evidence type="ECO:0000259" key="5">
    <source>
        <dbReference type="Pfam" id="PF12012"/>
    </source>
</evidence>
<dbReference type="AlphaFoldDB" id="A0A1X7V726"/>
<evidence type="ECO:0000256" key="4">
    <source>
        <dbReference type="ARBA" id="ARBA00023172"/>
    </source>
</evidence>
<keyword evidence="4" id="KW-0233">DNA recombination</keyword>
<dbReference type="SUPFAM" id="SSF56349">
    <property type="entry name" value="DNA breaking-rejoining enzymes"/>
    <property type="match status" value="1"/>
</dbReference>
<dbReference type="InterPro" id="IPR011010">
    <property type="entry name" value="DNA_brk_join_enz"/>
</dbReference>
<dbReference type="EnsemblMetazoa" id="Aqu2.1.35312_001">
    <property type="protein sequence ID" value="Aqu2.1.35312_001"/>
    <property type="gene ID" value="Aqu2.1.35312"/>
</dbReference>
<proteinExistence type="predicted"/>
<dbReference type="Gene3D" id="1.10.443.10">
    <property type="entry name" value="Intergrase catalytic core"/>
    <property type="match status" value="1"/>
</dbReference>
<dbReference type="CDD" id="cd00397">
    <property type="entry name" value="DNA_BRE_C"/>
    <property type="match status" value="1"/>
</dbReference>
<dbReference type="OrthoDB" id="6145258at2759"/>
<name>A0A1X7V726_AMPQE</name>
<evidence type="ECO:0000313" key="6">
    <source>
        <dbReference type="EnsemblMetazoa" id="Aqu2.1.35312_001"/>
    </source>
</evidence>
<dbReference type="InterPro" id="IPR013762">
    <property type="entry name" value="Integrase-like_cat_sf"/>
</dbReference>
<dbReference type="InterPro" id="IPR021893">
    <property type="entry name" value="ZMYM2-like_C"/>
</dbReference>
<reference evidence="6" key="1">
    <citation type="submission" date="2017-05" db="UniProtKB">
        <authorList>
            <consortium name="EnsemblMetazoa"/>
        </authorList>
    </citation>
    <scope>IDENTIFICATION</scope>
</reference>
<dbReference type="InterPro" id="IPR052787">
    <property type="entry name" value="MAVS"/>
</dbReference>
<evidence type="ECO:0000256" key="3">
    <source>
        <dbReference type="ARBA" id="ARBA00022843"/>
    </source>
</evidence>
<dbReference type="PANTHER" id="PTHR21446:SF12">
    <property type="entry name" value="POTASSIUM CHANNEL TETRAMERIZATION DOMAIN CONTAINING 1"/>
    <property type="match status" value="1"/>
</dbReference>
<keyword evidence="2" id="KW-0597">Phosphoprotein</keyword>
<dbReference type="PANTHER" id="PTHR21446">
    <property type="entry name" value="DUF3504 DOMAIN-CONTAINING PROTEIN"/>
    <property type="match status" value="1"/>
</dbReference>
<evidence type="ECO:0000256" key="1">
    <source>
        <dbReference type="ARBA" id="ARBA00022499"/>
    </source>
</evidence>
<sequence length="259" mass="30350">MFQLVELHNGRCYLEYIEWGSKNNAGGLRDRKNCNKSVKIFPNVENPQMCVIRLYRKYLSLRPENEPSDALYLQLLHKPRPECWYQSKAVSLTATVKKIIDQLGISGYYTNHSLRRTCVTRLYQSGAEEYEIMKVSGHRSKDSVRAYKEMCLKQEEKISYDSCSFHDCIINYGHSKSRKINLIQDDMSYHIEKCMSKLQVHILHKDCNMVLRNKVRLGIRFKSALYCVFDKTNNMTKGYNSSNDLSHSLWPQWIEALVL</sequence>
<feature type="domain" description="ZMYM2-like/QRICH1 C-terminal" evidence="5">
    <location>
        <begin position="11"/>
        <end position="93"/>
    </location>
</feature>
<dbReference type="GO" id="GO:0006310">
    <property type="term" value="P:DNA recombination"/>
    <property type="evidence" value="ECO:0007669"/>
    <property type="project" value="UniProtKB-KW"/>
</dbReference>
<evidence type="ECO:0000256" key="2">
    <source>
        <dbReference type="ARBA" id="ARBA00022553"/>
    </source>
</evidence>
<accession>A0A1X7V726</accession>
<dbReference type="Pfam" id="PF12012">
    <property type="entry name" value="DUF3504"/>
    <property type="match status" value="1"/>
</dbReference>
<protein>
    <recommendedName>
        <fullName evidence="5">ZMYM2-like/QRICH1 C-terminal domain-containing protein</fullName>
    </recommendedName>
</protein>
<organism evidence="6">
    <name type="scientific">Amphimedon queenslandica</name>
    <name type="common">Sponge</name>
    <dbReference type="NCBI Taxonomy" id="400682"/>
    <lineage>
        <taxon>Eukaryota</taxon>
        <taxon>Metazoa</taxon>
        <taxon>Porifera</taxon>
        <taxon>Demospongiae</taxon>
        <taxon>Heteroscleromorpha</taxon>
        <taxon>Haplosclerida</taxon>
        <taxon>Niphatidae</taxon>
        <taxon>Amphimedon</taxon>
    </lineage>
</organism>
<keyword evidence="3" id="KW-0832">Ubl conjugation</keyword>
<dbReference type="GO" id="GO:0015074">
    <property type="term" value="P:DNA integration"/>
    <property type="evidence" value="ECO:0007669"/>
    <property type="project" value="InterPro"/>
</dbReference>